<evidence type="ECO:0000256" key="7">
    <source>
        <dbReference type="ARBA" id="ARBA00022824"/>
    </source>
</evidence>
<keyword evidence="7" id="KW-0256">Endoplasmic reticulum</keyword>
<feature type="transmembrane region" description="Helical" evidence="10">
    <location>
        <begin position="160"/>
        <end position="182"/>
    </location>
</feature>
<name>A0ABD4Z7F0_9CREN</name>
<feature type="transmembrane region" description="Helical" evidence="10">
    <location>
        <begin position="194"/>
        <end position="217"/>
    </location>
</feature>
<keyword evidence="12" id="KW-1185">Reference proteome</keyword>
<evidence type="ECO:0000256" key="9">
    <source>
        <dbReference type="ARBA" id="ARBA00023136"/>
    </source>
</evidence>
<proteinExistence type="predicted"/>
<evidence type="ECO:0000256" key="6">
    <source>
        <dbReference type="ARBA" id="ARBA00022692"/>
    </source>
</evidence>
<accession>A0ABD4Z7F0</accession>
<dbReference type="GO" id="GO:0016757">
    <property type="term" value="F:glycosyltransferase activity"/>
    <property type="evidence" value="ECO:0007669"/>
    <property type="project" value="UniProtKB-KW"/>
</dbReference>
<dbReference type="Pfam" id="PF09594">
    <property type="entry name" value="GT87"/>
    <property type="match status" value="1"/>
</dbReference>
<evidence type="ECO:0000256" key="1">
    <source>
        <dbReference type="ARBA" id="ARBA00004477"/>
    </source>
</evidence>
<sequence>MVSLLKRFSLYSIAIAITGFVVRLLIALEGVHGTDILFHVEGVKSLLSSESPYCLAKYNYPPLYAYIQLIGIAVFGWNPLGYKFSSILFDTLLALLLYHVLKSLGVGEKHSLLVEAIWCFNPLAIAASAWYGLFDSIPTFFVVLAIHLLNKSREYPSSVFLALGVLTKVFPLILLPTTLLAIATSRNVGKASKILAYIIIFAFAVLVVEAVASFKCVNSSFENQIMFHISREDKGLSPIPQYPYSQIASAL</sequence>
<keyword evidence="5" id="KW-0808">Transferase</keyword>
<keyword evidence="6 10" id="KW-0812">Transmembrane</keyword>
<evidence type="ECO:0000256" key="8">
    <source>
        <dbReference type="ARBA" id="ARBA00022989"/>
    </source>
</evidence>
<evidence type="ECO:0000313" key="11">
    <source>
        <dbReference type="EMBL" id="MDK6028800.1"/>
    </source>
</evidence>
<dbReference type="InterPro" id="IPR007704">
    <property type="entry name" value="PIG-M"/>
</dbReference>
<dbReference type="Proteomes" id="UP001529235">
    <property type="component" value="Unassembled WGS sequence"/>
</dbReference>
<comment type="caution">
    <text evidence="11">The sequence shown here is derived from an EMBL/GenBank/DDBJ whole genome shotgun (WGS) entry which is preliminary data.</text>
</comment>
<reference evidence="11 12" key="1">
    <citation type="submission" date="2023-05" db="EMBL/GenBank/DDBJ databases">
        <title>A new hyperthermophilic archaea 'Ignisphaera cupida' sp. nov. and description of the family 'Ignisphaeraceae' fam. nov.</title>
        <authorList>
            <person name="Podosokorskaya O.A."/>
            <person name="Elcheninov A.G."/>
            <person name="Klukina A."/>
            <person name="Merkel A.Y."/>
        </authorList>
    </citation>
    <scope>NUCLEOTIDE SEQUENCE [LARGE SCALE GENOMIC DNA]</scope>
    <source>
        <strain evidence="11 12">4213-co</strain>
    </source>
</reference>
<keyword evidence="3" id="KW-1003">Cell membrane</keyword>
<dbReference type="InterPro" id="IPR018584">
    <property type="entry name" value="GT87"/>
</dbReference>
<keyword evidence="9 10" id="KW-0472">Membrane</keyword>
<comment type="subcellular location">
    <subcellularLocation>
        <location evidence="2">Cell membrane</location>
        <topology evidence="2">Multi-pass membrane protein</topology>
    </subcellularLocation>
    <subcellularLocation>
        <location evidence="1">Endoplasmic reticulum membrane</location>
        <topology evidence="1">Multi-pass membrane protein</topology>
    </subcellularLocation>
</comment>
<dbReference type="GO" id="GO:0005886">
    <property type="term" value="C:plasma membrane"/>
    <property type="evidence" value="ECO:0007669"/>
    <property type="project" value="UniProtKB-SubCell"/>
</dbReference>
<feature type="transmembrane region" description="Helical" evidence="10">
    <location>
        <begin position="9"/>
        <end position="28"/>
    </location>
</feature>
<evidence type="ECO:0000256" key="3">
    <source>
        <dbReference type="ARBA" id="ARBA00022475"/>
    </source>
</evidence>
<evidence type="ECO:0000256" key="2">
    <source>
        <dbReference type="ARBA" id="ARBA00004651"/>
    </source>
</evidence>
<gene>
    <name evidence="11" type="ORF">QPL79_05435</name>
</gene>
<protein>
    <submittedName>
        <fullName evidence="11">Glycosyltransferase 87 family protein</fullName>
    </submittedName>
</protein>
<feature type="transmembrane region" description="Helical" evidence="10">
    <location>
        <begin position="125"/>
        <end position="148"/>
    </location>
</feature>
<dbReference type="EMBL" id="JASNVW010000003">
    <property type="protein sequence ID" value="MDK6028800.1"/>
    <property type="molecule type" value="Genomic_DNA"/>
</dbReference>
<dbReference type="RefSeq" id="WP_285273786.1">
    <property type="nucleotide sequence ID" value="NZ_JASNVW010000003.1"/>
</dbReference>
<organism evidence="11 12">
    <name type="scientific">Ignisphaera cupida</name>
    <dbReference type="NCBI Taxonomy" id="3050454"/>
    <lineage>
        <taxon>Archaea</taxon>
        <taxon>Thermoproteota</taxon>
        <taxon>Thermoprotei</taxon>
        <taxon>Desulfurococcales</taxon>
        <taxon>Desulfurococcaceae</taxon>
        <taxon>Ignisphaera</taxon>
    </lineage>
</organism>
<dbReference type="PANTHER" id="PTHR12886">
    <property type="entry name" value="PIG-M MANNOSYLTRANSFERASE"/>
    <property type="match status" value="1"/>
</dbReference>
<evidence type="ECO:0000256" key="10">
    <source>
        <dbReference type="SAM" id="Phobius"/>
    </source>
</evidence>
<dbReference type="AlphaFoldDB" id="A0ABD4Z7F0"/>
<dbReference type="PANTHER" id="PTHR12886:SF0">
    <property type="entry name" value="GPI MANNOSYLTRANSFERASE 1"/>
    <property type="match status" value="1"/>
</dbReference>
<keyword evidence="4" id="KW-0328">Glycosyltransferase</keyword>
<evidence type="ECO:0000313" key="12">
    <source>
        <dbReference type="Proteomes" id="UP001529235"/>
    </source>
</evidence>
<feature type="transmembrane region" description="Helical" evidence="10">
    <location>
        <begin position="63"/>
        <end position="80"/>
    </location>
</feature>
<evidence type="ECO:0000256" key="5">
    <source>
        <dbReference type="ARBA" id="ARBA00022679"/>
    </source>
</evidence>
<keyword evidence="8 10" id="KW-1133">Transmembrane helix</keyword>
<evidence type="ECO:0000256" key="4">
    <source>
        <dbReference type="ARBA" id="ARBA00022676"/>
    </source>
</evidence>
<feature type="transmembrane region" description="Helical" evidence="10">
    <location>
        <begin position="87"/>
        <end position="105"/>
    </location>
</feature>